<dbReference type="PANTHER" id="PTHR32463:SF0">
    <property type="entry name" value="L-FUCOSE KINASE"/>
    <property type="match status" value="1"/>
</dbReference>
<comment type="similarity">
    <text evidence="5">Belongs to the GHMP kinase family.</text>
</comment>
<evidence type="ECO:0000256" key="1">
    <source>
        <dbReference type="ARBA" id="ARBA00022679"/>
    </source>
</evidence>
<organism evidence="8">
    <name type="scientific">uncultured Desulfobacteraceae bacterium</name>
    <dbReference type="NCBI Taxonomy" id="218296"/>
    <lineage>
        <taxon>Bacteria</taxon>
        <taxon>Pseudomonadati</taxon>
        <taxon>Thermodesulfobacteriota</taxon>
        <taxon>Desulfobacteria</taxon>
        <taxon>Desulfobacterales</taxon>
        <taxon>Desulfobacteraceae</taxon>
        <taxon>environmental samples</taxon>
    </lineage>
</organism>
<protein>
    <submittedName>
        <fullName evidence="8">GHMP kinase</fullName>
    </submittedName>
</protein>
<evidence type="ECO:0000256" key="2">
    <source>
        <dbReference type="ARBA" id="ARBA00022741"/>
    </source>
</evidence>
<dbReference type="InterPro" id="IPR001174">
    <property type="entry name" value="HddA/FKP"/>
</dbReference>
<gene>
    <name evidence="8" type="ORF">EPICR_30231</name>
</gene>
<dbReference type="Pfam" id="PF08544">
    <property type="entry name" value="GHMP_kinases_C"/>
    <property type="match status" value="1"/>
</dbReference>
<dbReference type="Pfam" id="PF00288">
    <property type="entry name" value="GHMP_kinases_N"/>
    <property type="match status" value="1"/>
</dbReference>
<keyword evidence="2" id="KW-0547">Nucleotide-binding</keyword>
<sequence>MVIVKTPLRVSFAGGGSDMADFYLKEPGKVVSAAIDKFVYAIVKERFDDDIYINYSRKECVSAVSDIRHDLVREAMKSAGVEKGIELTTLADIPSSGSGLGSSSAVTVALLHVLYAYRNILVTAERLAEEACRIEIDILGKPIGKQDQFAAAYGGVNRFVFLPDGSVDRLPLAMSGKEKRDFASLLFLYYTGISRKADAILSVQKTNLASSDKRAAMRKMVALADEFADAMEAGDIGSCGRILDENWRLKQTMASSISNDEIRGMYDAAKKAGALGGKIAGAGGGGFMLLMAGRQNQAAVFESMKGRRELPFMFENSGSKVIFDDRSYSSK</sequence>
<dbReference type="GO" id="GO:0050201">
    <property type="term" value="F:fucokinase activity"/>
    <property type="evidence" value="ECO:0007669"/>
    <property type="project" value="TreeGrafter"/>
</dbReference>
<dbReference type="GO" id="GO:0005524">
    <property type="term" value="F:ATP binding"/>
    <property type="evidence" value="ECO:0007669"/>
    <property type="project" value="UniProtKB-KW"/>
</dbReference>
<accession>A0A484HL25</accession>
<name>A0A484HL25_9BACT</name>
<keyword evidence="4" id="KW-0067">ATP-binding</keyword>
<feature type="domain" description="GHMP kinase C-terminal" evidence="7">
    <location>
        <begin position="228"/>
        <end position="304"/>
    </location>
</feature>
<evidence type="ECO:0000256" key="5">
    <source>
        <dbReference type="ARBA" id="ARBA00038121"/>
    </source>
</evidence>
<evidence type="ECO:0000256" key="4">
    <source>
        <dbReference type="ARBA" id="ARBA00022840"/>
    </source>
</evidence>
<dbReference type="PIRSF" id="PIRSF036406">
    <property type="entry name" value="Hept_kin"/>
    <property type="match status" value="1"/>
</dbReference>
<dbReference type="InterPro" id="IPR014606">
    <property type="entry name" value="Heptose_7-P_kinase"/>
</dbReference>
<dbReference type="InterPro" id="IPR020568">
    <property type="entry name" value="Ribosomal_Su5_D2-typ_SF"/>
</dbReference>
<dbReference type="SUPFAM" id="SSF55060">
    <property type="entry name" value="GHMP Kinase, C-terminal domain"/>
    <property type="match status" value="1"/>
</dbReference>
<feature type="domain" description="GHMP kinase N-terminal" evidence="6">
    <location>
        <begin position="75"/>
        <end position="155"/>
    </location>
</feature>
<dbReference type="PRINTS" id="PR00960">
    <property type="entry name" value="LMBPPROTEIN"/>
</dbReference>
<dbReference type="GO" id="GO:0042352">
    <property type="term" value="P:GDP-L-fucose salvage"/>
    <property type="evidence" value="ECO:0007669"/>
    <property type="project" value="TreeGrafter"/>
</dbReference>
<evidence type="ECO:0000256" key="3">
    <source>
        <dbReference type="ARBA" id="ARBA00022777"/>
    </source>
</evidence>
<evidence type="ECO:0000259" key="6">
    <source>
        <dbReference type="Pfam" id="PF00288"/>
    </source>
</evidence>
<keyword evidence="1" id="KW-0808">Transferase</keyword>
<keyword evidence="3 8" id="KW-0418">Kinase</keyword>
<dbReference type="AlphaFoldDB" id="A0A484HL25"/>
<dbReference type="EMBL" id="CAACVI010000023">
    <property type="protein sequence ID" value="VEN74296.1"/>
    <property type="molecule type" value="Genomic_DNA"/>
</dbReference>
<dbReference type="Gene3D" id="3.30.230.120">
    <property type="match status" value="1"/>
</dbReference>
<dbReference type="PANTHER" id="PTHR32463">
    <property type="entry name" value="L-FUCOSE KINASE"/>
    <property type="match status" value="1"/>
</dbReference>
<dbReference type="InterPro" id="IPR013750">
    <property type="entry name" value="GHMP_kinase_C_dom"/>
</dbReference>
<dbReference type="InterPro" id="IPR036554">
    <property type="entry name" value="GHMP_kinase_C_sf"/>
</dbReference>
<dbReference type="SUPFAM" id="SSF54211">
    <property type="entry name" value="Ribosomal protein S5 domain 2-like"/>
    <property type="match status" value="1"/>
</dbReference>
<dbReference type="InterPro" id="IPR006204">
    <property type="entry name" value="GHMP_kinase_N_dom"/>
</dbReference>
<evidence type="ECO:0000259" key="7">
    <source>
        <dbReference type="Pfam" id="PF08544"/>
    </source>
</evidence>
<dbReference type="InterPro" id="IPR052203">
    <property type="entry name" value="GHMP_Kinase-Related"/>
</dbReference>
<reference evidence="8" key="1">
    <citation type="submission" date="2019-01" db="EMBL/GenBank/DDBJ databases">
        <authorList>
            <consortium name="Genoscope - CEA"/>
            <person name="William W."/>
        </authorList>
    </citation>
    <scope>NUCLEOTIDE SEQUENCE</scope>
    <source>
        <strain evidence="8">CR-1</strain>
    </source>
</reference>
<evidence type="ECO:0000313" key="8">
    <source>
        <dbReference type="EMBL" id="VEN74296.1"/>
    </source>
</evidence>
<proteinExistence type="inferred from homology"/>